<organism evidence="2 3">
    <name type="scientific">Brachionus plicatilis</name>
    <name type="common">Marine rotifer</name>
    <name type="synonym">Brachionus muelleri</name>
    <dbReference type="NCBI Taxonomy" id="10195"/>
    <lineage>
        <taxon>Eukaryota</taxon>
        <taxon>Metazoa</taxon>
        <taxon>Spiralia</taxon>
        <taxon>Gnathifera</taxon>
        <taxon>Rotifera</taxon>
        <taxon>Eurotatoria</taxon>
        <taxon>Monogononta</taxon>
        <taxon>Pseudotrocha</taxon>
        <taxon>Ploima</taxon>
        <taxon>Brachionidae</taxon>
        <taxon>Brachionus</taxon>
    </lineage>
</organism>
<accession>A0A3M7RB37</accession>
<evidence type="ECO:0000256" key="1">
    <source>
        <dbReference type="SAM" id="Phobius"/>
    </source>
</evidence>
<protein>
    <submittedName>
        <fullName evidence="2">Uncharacterized protein</fullName>
    </submittedName>
</protein>
<keyword evidence="3" id="KW-1185">Reference proteome</keyword>
<keyword evidence="1" id="KW-0472">Membrane</keyword>
<name>A0A3M7RB37_BRAPC</name>
<dbReference type="EMBL" id="REGN01003776">
    <property type="protein sequence ID" value="RNA20813.1"/>
    <property type="molecule type" value="Genomic_DNA"/>
</dbReference>
<gene>
    <name evidence="2" type="ORF">BpHYR1_007306</name>
</gene>
<feature type="transmembrane region" description="Helical" evidence="1">
    <location>
        <begin position="34"/>
        <end position="50"/>
    </location>
</feature>
<evidence type="ECO:0000313" key="3">
    <source>
        <dbReference type="Proteomes" id="UP000276133"/>
    </source>
</evidence>
<dbReference type="AlphaFoldDB" id="A0A3M7RB37"/>
<sequence length="206" mass="24060">MQTKKNSPIMNAIFVLVKVNKIELVILISNKFNLIKRFIILFIFVLFFFINPPPSTTTQSFKKTKKNQKLYENSHRKKTIDSSFFRNIFLKRFRNKFKKKNQKYFPLQVTHDIKIKNIYLKQIPLITVLNFDSFNKNLNSTNQKTTVFPCSIMQRHNLEHIIGAGAILNLAHVKFNLTCVACAKTIFRVVAMHYIQGLENGAALFE</sequence>
<keyword evidence="1" id="KW-1133">Transmembrane helix</keyword>
<keyword evidence="1" id="KW-0812">Transmembrane</keyword>
<reference evidence="2 3" key="1">
    <citation type="journal article" date="2018" name="Sci. Rep.">
        <title>Genomic signatures of local adaptation to the degree of environmental predictability in rotifers.</title>
        <authorList>
            <person name="Franch-Gras L."/>
            <person name="Hahn C."/>
            <person name="Garcia-Roger E.M."/>
            <person name="Carmona M.J."/>
            <person name="Serra M."/>
            <person name="Gomez A."/>
        </authorList>
    </citation>
    <scope>NUCLEOTIDE SEQUENCE [LARGE SCALE GENOMIC DNA]</scope>
    <source>
        <strain evidence="2">HYR1</strain>
    </source>
</reference>
<proteinExistence type="predicted"/>
<comment type="caution">
    <text evidence="2">The sequence shown here is derived from an EMBL/GenBank/DDBJ whole genome shotgun (WGS) entry which is preliminary data.</text>
</comment>
<dbReference type="Proteomes" id="UP000276133">
    <property type="component" value="Unassembled WGS sequence"/>
</dbReference>
<evidence type="ECO:0000313" key="2">
    <source>
        <dbReference type="EMBL" id="RNA20813.1"/>
    </source>
</evidence>